<dbReference type="InterPro" id="IPR028976">
    <property type="entry name" value="CheC-like_sf"/>
</dbReference>
<comment type="caution">
    <text evidence="3">The sequence shown here is derived from an EMBL/GenBank/DDBJ whole genome shotgun (WGS) entry which is preliminary data.</text>
</comment>
<dbReference type="Gene3D" id="3.40.1550.10">
    <property type="entry name" value="CheC-like"/>
    <property type="match status" value="1"/>
</dbReference>
<dbReference type="CDD" id="cd17906">
    <property type="entry name" value="CheX"/>
    <property type="match status" value="1"/>
</dbReference>
<evidence type="ECO:0000259" key="2">
    <source>
        <dbReference type="Pfam" id="PF13690"/>
    </source>
</evidence>
<organism evidence="3 4">
    <name type="scientific">Rubritalea spongiae</name>
    <dbReference type="NCBI Taxonomy" id="430797"/>
    <lineage>
        <taxon>Bacteria</taxon>
        <taxon>Pseudomonadati</taxon>
        <taxon>Verrucomicrobiota</taxon>
        <taxon>Verrucomicrobiia</taxon>
        <taxon>Verrucomicrobiales</taxon>
        <taxon>Rubritaleaceae</taxon>
        <taxon>Rubritalea</taxon>
    </lineage>
</organism>
<evidence type="ECO:0000256" key="1">
    <source>
        <dbReference type="ARBA" id="ARBA00022500"/>
    </source>
</evidence>
<dbReference type="EMBL" id="JBHUJC010000001">
    <property type="protein sequence ID" value="MFD2275068.1"/>
    <property type="molecule type" value="Genomic_DNA"/>
</dbReference>
<dbReference type="InterPro" id="IPR028051">
    <property type="entry name" value="CheX-like_dom"/>
</dbReference>
<name>A0ABW5DZL0_9BACT</name>
<dbReference type="Pfam" id="PF13690">
    <property type="entry name" value="CheX"/>
    <property type="match status" value="1"/>
</dbReference>
<protein>
    <submittedName>
        <fullName evidence="3">Chemotaxis protein CheX</fullName>
    </submittedName>
</protein>
<dbReference type="RefSeq" id="WP_377095913.1">
    <property type="nucleotide sequence ID" value="NZ_JBHSJM010000001.1"/>
</dbReference>
<evidence type="ECO:0000313" key="3">
    <source>
        <dbReference type="EMBL" id="MFD2275068.1"/>
    </source>
</evidence>
<accession>A0ABW5DZL0</accession>
<reference evidence="4" key="1">
    <citation type="journal article" date="2019" name="Int. J. Syst. Evol. Microbiol.">
        <title>The Global Catalogue of Microorganisms (GCM) 10K type strain sequencing project: providing services to taxonomists for standard genome sequencing and annotation.</title>
        <authorList>
            <consortium name="The Broad Institute Genomics Platform"/>
            <consortium name="The Broad Institute Genome Sequencing Center for Infectious Disease"/>
            <person name="Wu L."/>
            <person name="Ma J."/>
        </authorList>
    </citation>
    <scope>NUCLEOTIDE SEQUENCE [LARGE SCALE GENOMIC DNA]</scope>
    <source>
        <strain evidence="4">JCM 16545</strain>
    </source>
</reference>
<proteinExistence type="predicted"/>
<sequence length="162" mass="18187">MDTMIQRKGFVEDNARFFIWSVWNFFKQTCDEEAEIGAPYLFEDFEHSDYTGVIAVSGSEKGAVYWTMSEGLLSTVLNTQFSDIYQEGGESQNAEALRQDYAGEMANIVAGNVRNYLGEHFLISTPVVIKSPGEPVMLPDNTTGLVLPITWKEFKCHLILGI</sequence>
<keyword evidence="1" id="KW-0145">Chemotaxis</keyword>
<gene>
    <name evidence="3" type="ORF">ACFSQZ_01175</name>
</gene>
<feature type="domain" description="Chemotaxis phosphatase CheX-like" evidence="2">
    <location>
        <begin position="50"/>
        <end position="149"/>
    </location>
</feature>
<keyword evidence="4" id="KW-1185">Reference proteome</keyword>
<evidence type="ECO:0000313" key="4">
    <source>
        <dbReference type="Proteomes" id="UP001597297"/>
    </source>
</evidence>
<dbReference type="Proteomes" id="UP001597297">
    <property type="component" value="Unassembled WGS sequence"/>
</dbReference>
<dbReference type="SUPFAM" id="SSF103039">
    <property type="entry name" value="CheC-like"/>
    <property type="match status" value="1"/>
</dbReference>